<dbReference type="Proteomes" id="UP000789570">
    <property type="component" value="Unassembled WGS sequence"/>
</dbReference>
<evidence type="ECO:0000313" key="2">
    <source>
        <dbReference type="EMBL" id="CAG8545273.1"/>
    </source>
</evidence>
<comment type="caution">
    <text evidence="2">The sequence shown here is derived from an EMBL/GenBank/DDBJ whole genome shotgun (WGS) entry which is preliminary data.</text>
</comment>
<dbReference type="Pfam" id="PF13460">
    <property type="entry name" value="NAD_binding_10"/>
    <property type="match status" value="1"/>
</dbReference>
<reference evidence="2" key="1">
    <citation type="submission" date="2021-06" db="EMBL/GenBank/DDBJ databases">
        <authorList>
            <person name="Kallberg Y."/>
            <person name="Tangrot J."/>
            <person name="Rosling A."/>
        </authorList>
    </citation>
    <scope>NUCLEOTIDE SEQUENCE</scope>
    <source>
        <strain evidence="2">UK204</strain>
    </source>
</reference>
<dbReference type="SUPFAM" id="SSF51735">
    <property type="entry name" value="NAD(P)-binding Rossmann-fold domains"/>
    <property type="match status" value="1"/>
</dbReference>
<evidence type="ECO:0000313" key="3">
    <source>
        <dbReference type="Proteomes" id="UP000789570"/>
    </source>
</evidence>
<dbReference type="InterPro" id="IPR036291">
    <property type="entry name" value="NAD(P)-bd_dom_sf"/>
</dbReference>
<dbReference type="Gene3D" id="3.40.50.720">
    <property type="entry name" value="NAD(P)-binding Rossmann-like Domain"/>
    <property type="match status" value="1"/>
</dbReference>
<proteinExistence type="predicted"/>
<feature type="domain" description="NAD(P)-binding" evidence="1">
    <location>
        <begin position="2"/>
        <end position="151"/>
    </location>
</feature>
<name>A0A9N9AVU6_9GLOM</name>
<keyword evidence="3" id="KW-1185">Reference proteome</keyword>
<dbReference type="InterPro" id="IPR016040">
    <property type="entry name" value="NAD(P)-bd_dom"/>
</dbReference>
<sequence length="163" mass="18390">MVGSVLSRKDLDKVIEGQDAVINCLGPHLLFNNNDIDICSRSQQLIIDSMINHGVRRLIVVSTQGVGDSSVNISSTQKFFGRLFSGKILDDKEMQEKIIMKYSDQLDWTIIRPGKLSNGNLTNKWRLNDKLTFTKISRANVACFIMKELRNSDWLQMALTISG</sequence>
<gene>
    <name evidence="2" type="ORF">FCALED_LOCUS5843</name>
</gene>
<dbReference type="AlphaFoldDB" id="A0A9N9AVU6"/>
<dbReference type="EMBL" id="CAJVPQ010001315">
    <property type="protein sequence ID" value="CAG8545273.1"/>
    <property type="molecule type" value="Genomic_DNA"/>
</dbReference>
<dbReference type="PANTHER" id="PTHR15020:SF50">
    <property type="entry name" value="UPF0659 PROTEIN YMR090W"/>
    <property type="match status" value="1"/>
</dbReference>
<organism evidence="2 3">
    <name type="scientific">Funneliformis caledonium</name>
    <dbReference type="NCBI Taxonomy" id="1117310"/>
    <lineage>
        <taxon>Eukaryota</taxon>
        <taxon>Fungi</taxon>
        <taxon>Fungi incertae sedis</taxon>
        <taxon>Mucoromycota</taxon>
        <taxon>Glomeromycotina</taxon>
        <taxon>Glomeromycetes</taxon>
        <taxon>Glomerales</taxon>
        <taxon>Glomeraceae</taxon>
        <taxon>Funneliformis</taxon>
    </lineage>
</organism>
<accession>A0A9N9AVU6</accession>
<dbReference type="PANTHER" id="PTHR15020">
    <property type="entry name" value="FLAVIN REDUCTASE-RELATED"/>
    <property type="match status" value="1"/>
</dbReference>
<evidence type="ECO:0000259" key="1">
    <source>
        <dbReference type="Pfam" id="PF13460"/>
    </source>
</evidence>
<dbReference type="OrthoDB" id="10254221at2759"/>
<protein>
    <submittedName>
        <fullName evidence="2">236_t:CDS:1</fullName>
    </submittedName>
</protein>